<dbReference type="AlphaFoldDB" id="A0AAW3H4B7"/>
<name>A0AAW3H4B7_STRGN</name>
<evidence type="ECO:0000313" key="1">
    <source>
        <dbReference type="EMBL" id="KJQ56380.1"/>
    </source>
</evidence>
<proteinExistence type="predicted"/>
<dbReference type="EMBL" id="JYGL01000002">
    <property type="protein sequence ID" value="KJQ56380.1"/>
    <property type="molecule type" value="Genomic_DNA"/>
</dbReference>
<dbReference type="Proteomes" id="UP000033658">
    <property type="component" value="Unassembled WGS sequence"/>
</dbReference>
<comment type="caution">
    <text evidence="1">The sequence shown here is derived from an EMBL/GenBank/DDBJ whole genome shotgun (WGS) entry which is preliminary data.</text>
</comment>
<accession>A0AAW3H4B7</accession>
<protein>
    <submittedName>
        <fullName evidence="1">Uncharacterized protein</fullName>
    </submittedName>
</protein>
<reference evidence="1 2" key="1">
    <citation type="submission" date="2015-02" db="EMBL/GenBank/DDBJ databases">
        <title>Evolution of amylase-binding proteins of oral streptococcal species.</title>
        <authorList>
            <person name="Haase E.M."/>
        </authorList>
    </citation>
    <scope>NUCLEOTIDE SEQUENCE [LARGE SCALE GENOMIC DNA]</scope>
    <source>
        <strain evidence="1 2">G9B</strain>
    </source>
</reference>
<evidence type="ECO:0000313" key="2">
    <source>
        <dbReference type="Proteomes" id="UP000033658"/>
    </source>
</evidence>
<sequence length="106" mass="12376">MLPKKLEETPLGLTTIALYEPHDQLLARFQCLISEGQEGIFIENMTEGMIFYRVCKNGKPIMIPLFYAGEKKILYFQDYHHVKQEDEITLLPHTEEYIFDGSEYDG</sequence>
<gene>
    <name evidence="1" type="ORF">TZ86_01715</name>
</gene>
<dbReference type="RefSeq" id="WP_052689244.1">
    <property type="nucleotide sequence ID" value="NZ_JYGL01000002.1"/>
</dbReference>
<organism evidence="1 2">
    <name type="scientific">Streptococcus gordonii</name>
    <dbReference type="NCBI Taxonomy" id="1302"/>
    <lineage>
        <taxon>Bacteria</taxon>
        <taxon>Bacillati</taxon>
        <taxon>Bacillota</taxon>
        <taxon>Bacilli</taxon>
        <taxon>Lactobacillales</taxon>
        <taxon>Streptococcaceae</taxon>
        <taxon>Streptococcus</taxon>
    </lineage>
</organism>